<reference evidence="1 2" key="1">
    <citation type="submission" date="2013-01" db="EMBL/GenBank/DDBJ databases">
        <authorList>
            <person name="Harkins D.M."/>
            <person name="Durkin A.S."/>
            <person name="Brinkac L.M."/>
            <person name="Haft D.H."/>
            <person name="Selengut J.D."/>
            <person name="Sanka R."/>
            <person name="DePew J."/>
            <person name="Purushe J."/>
            <person name="Matthias M.A."/>
            <person name="Vinetz J.M."/>
            <person name="Sutton G.G."/>
            <person name="Nierman W.C."/>
            <person name="Fouts D.E."/>
        </authorList>
    </citation>
    <scope>NUCLEOTIDE SEQUENCE [LARGE SCALE GENOMIC DNA]</scope>
    <source>
        <strain evidence="1 2">ZUN179</strain>
    </source>
</reference>
<protein>
    <recommendedName>
        <fullName evidence="3">Guanylate cyclase domain-containing protein</fullName>
    </recommendedName>
</protein>
<organism evidence="1 2">
    <name type="scientific">Leptospira santarosai str. ZUN179</name>
    <dbReference type="NCBI Taxonomy" id="1049985"/>
    <lineage>
        <taxon>Bacteria</taxon>
        <taxon>Pseudomonadati</taxon>
        <taxon>Spirochaetota</taxon>
        <taxon>Spirochaetia</taxon>
        <taxon>Leptospirales</taxon>
        <taxon>Leptospiraceae</taxon>
        <taxon>Leptospira</taxon>
    </lineage>
</organism>
<dbReference type="Gene3D" id="3.30.70.1230">
    <property type="entry name" value="Nucleotide cyclase"/>
    <property type="match status" value="1"/>
</dbReference>
<dbReference type="AlphaFoldDB" id="M6UV17"/>
<dbReference type="RefSeq" id="WP_004486208.1">
    <property type="nucleotide sequence ID" value="NZ_AHOQ02000037.1"/>
</dbReference>
<evidence type="ECO:0008006" key="3">
    <source>
        <dbReference type="Google" id="ProtNLM"/>
    </source>
</evidence>
<evidence type="ECO:0000313" key="1">
    <source>
        <dbReference type="EMBL" id="EMO44869.1"/>
    </source>
</evidence>
<evidence type="ECO:0000313" key="2">
    <source>
        <dbReference type="Proteomes" id="UP000012160"/>
    </source>
</evidence>
<dbReference type="EMBL" id="AHOQ02000037">
    <property type="protein sequence ID" value="EMO44869.1"/>
    <property type="molecule type" value="Genomic_DNA"/>
</dbReference>
<dbReference type="InterPro" id="IPR029787">
    <property type="entry name" value="Nucleotide_cyclase"/>
</dbReference>
<dbReference type="Proteomes" id="UP000012160">
    <property type="component" value="Unassembled WGS sequence"/>
</dbReference>
<gene>
    <name evidence="1" type="ORF">LEP1GSC187_2552</name>
</gene>
<sequence length="272" mass="31576">MEELFSGLANYEDFKRDLKQSELIGTIILFDMTSSTNLKVKLGFPGWVTYLEKFSSIIEESFPREKFKWRKFLGDAYLFFIPSEDNEKELLTGLKNVYQMTPLSAREIFSLTKQVMDSYWNFYKPYSKRERGQNKNSEFREITCAIDFGGEIVNWSQFQDTEGVFDPVGSTVDRCFRISSIAGPGQLLFSKNFKTQLEDDTLNPLNKSEYFKLSFPQGNLKGFPLDDSVFFRIPRKDYINHILSPNQAELIELSQPMSIKAKIKLLENNKTV</sequence>
<proteinExistence type="predicted"/>
<comment type="caution">
    <text evidence="1">The sequence shown here is derived from an EMBL/GenBank/DDBJ whole genome shotgun (WGS) entry which is preliminary data.</text>
</comment>
<name>M6UV17_9LEPT</name>
<dbReference type="SUPFAM" id="SSF55073">
    <property type="entry name" value="Nucleotide cyclase"/>
    <property type="match status" value="1"/>
</dbReference>
<accession>M6UV17</accession>